<dbReference type="Proteomes" id="UP000694400">
    <property type="component" value="Chromosome 29"/>
</dbReference>
<protein>
    <submittedName>
        <fullName evidence="2">Uncharacterized protein</fullName>
    </submittedName>
</protein>
<evidence type="ECO:0000256" key="1">
    <source>
        <dbReference type="SAM" id="MobiDB-lite"/>
    </source>
</evidence>
<organism evidence="2 3">
    <name type="scientific">Anas platyrhynchos</name>
    <name type="common">Mallard</name>
    <name type="synonym">Anas boschas</name>
    <dbReference type="NCBI Taxonomy" id="8839"/>
    <lineage>
        <taxon>Eukaryota</taxon>
        <taxon>Metazoa</taxon>
        <taxon>Chordata</taxon>
        <taxon>Craniata</taxon>
        <taxon>Vertebrata</taxon>
        <taxon>Euteleostomi</taxon>
        <taxon>Archelosauria</taxon>
        <taxon>Archosauria</taxon>
        <taxon>Dinosauria</taxon>
        <taxon>Saurischia</taxon>
        <taxon>Theropoda</taxon>
        <taxon>Coelurosauria</taxon>
        <taxon>Aves</taxon>
        <taxon>Neognathae</taxon>
        <taxon>Galloanserae</taxon>
        <taxon>Anseriformes</taxon>
        <taxon>Anatidae</taxon>
        <taxon>Anatinae</taxon>
        <taxon>Anas</taxon>
    </lineage>
</organism>
<proteinExistence type="predicted"/>
<dbReference type="AlphaFoldDB" id="A0A8B9TKD9"/>
<reference evidence="2" key="3">
    <citation type="submission" date="2025-09" db="UniProtKB">
        <authorList>
            <consortium name="Ensembl"/>
        </authorList>
    </citation>
    <scope>IDENTIFICATION</scope>
</reference>
<evidence type="ECO:0000313" key="2">
    <source>
        <dbReference type="Ensembl" id="ENSAPLP00020022242.1"/>
    </source>
</evidence>
<dbReference type="Ensembl" id="ENSAPLT00020024003.1">
    <property type="protein sequence ID" value="ENSAPLP00020022242.1"/>
    <property type="gene ID" value="ENSAPLG00020015504.1"/>
</dbReference>
<reference evidence="2" key="1">
    <citation type="submission" date="2019-08" db="EMBL/GenBank/DDBJ databases">
        <title>Three high-quality genomes provides insights into domestication of ducks.</title>
        <authorList>
            <person name="Hou Z.C."/>
            <person name="Zhu F."/>
            <person name="Yin Z.T."/>
            <person name="Zhang F."/>
        </authorList>
    </citation>
    <scope>NUCLEOTIDE SEQUENCE [LARGE SCALE GENOMIC DNA]</scope>
</reference>
<feature type="compositionally biased region" description="Polar residues" evidence="1">
    <location>
        <begin position="101"/>
        <end position="114"/>
    </location>
</feature>
<accession>A0A8B9TKD9</accession>
<name>A0A8B9TKD9_ANAPL</name>
<feature type="region of interest" description="Disordered" evidence="1">
    <location>
        <begin position="71"/>
        <end position="125"/>
    </location>
</feature>
<sequence>RVHKHLQPSFTYLNLPPTNRPKITNRLLIRQPHRTGHRCRNNPNPLIILRGNNPNNLPRTNLLHTILPSQHKLRTHTQPNPATHTRPPTPTTPHSHLMTTSQLNKHGPSPNNKPYSRANHHNHPI</sequence>
<feature type="compositionally biased region" description="Low complexity" evidence="1">
    <location>
        <begin position="79"/>
        <end position="100"/>
    </location>
</feature>
<reference evidence="2" key="2">
    <citation type="submission" date="2025-08" db="UniProtKB">
        <authorList>
            <consortium name="Ensembl"/>
        </authorList>
    </citation>
    <scope>IDENTIFICATION</scope>
</reference>
<evidence type="ECO:0000313" key="3">
    <source>
        <dbReference type="Proteomes" id="UP000694400"/>
    </source>
</evidence>